<feature type="compositionally biased region" description="Basic and acidic residues" evidence="1">
    <location>
        <begin position="60"/>
        <end position="72"/>
    </location>
</feature>
<keyword evidence="2" id="KW-1133">Transmembrane helix</keyword>
<organism evidence="3 4">
    <name type="scientific">Senna tora</name>
    <dbReference type="NCBI Taxonomy" id="362788"/>
    <lineage>
        <taxon>Eukaryota</taxon>
        <taxon>Viridiplantae</taxon>
        <taxon>Streptophyta</taxon>
        <taxon>Embryophyta</taxon>
        <taxon>Tracheophyta</taxon>
        <taxon>Spermatophyta</taxon>
        <taxon>Magnoliopsida</taxon>
        <taxon>eudicotyledons</taxon>
        <taxon>Gunneridae</taxon>
        <taxon>Pentapetalae</taxon>
        <taxon>rosids</taxon>
        <taxon>fabids</taxon>
        <taxon>Fabales</taxon>
        <taxon>Fabaceae</taxon>
        <taxon>Caesalpinioideae</taxon>
        <taxon>Cassia clade</taxon>
        <taxon>Senna</taxon>
    </lineage>
</organism>
<gene>
    <name evidence="3" type="ORF">G2W53_023761</name>
</gene>
<dbReference type="PANTHER" id="PTHR33982:SF5">
    <property type="entry name" value="OUTER ENVELOPE MEMBRANE PROTEIN 7"/>
    <property type="match status" value="1"/>
</dbReference>
<dbReference type="AlphaFoldDB" id="A0A834TBL7"/>
<dbReference type="InterPro" id="IPR038944">
    <property type="entry name" value="OEP7-like"/>
</dbReference>
<keyword evidence="4" id="KW-1185">Reference proteome</keyword>
<dbReference type="PANTHER" id="PTHR33982">
    <property type="entry name" value="OUTER ENVELOPE MEMBRANE PROTEIN 7-RELATED"/>
    <property type="match status" value="1"/>
</dbReference>
<name>A0A834TBL7_9FABA</name>
<feature type="region of interest" description="Disordered" evidence="1">
    <location>
        <begin position="60"/>
        <end position="97"/>
    </location>
</feature>
<dbReference type="GO" id="GO:0009707">
    <property type="term" value="C:chloroplast outer membrane"/>
    <property type="evidence" value="ECO:0007669"/>
    <property type="project" value="TreeGrafter"/>
</dbReference>
<feature type="region of interest" description="Disordered" evidence="1">
    <location>
        <begin position="1"/>
        <end position="30"/>
    </location>
</feature>
<evidence type="ECO:0000313" key="4">
    <source>
        <dbReference type="Proteomes" id="UP000634136"/>
    </source>
</evidence>
<dbReference type="OrthoDB" id="754892at2759"/>
<dbReference type="EMBL" id="JAAIUW010000008">
    <property type="protein sequence ID" value="KAF7818306.1"/>
    <property type="molecule type" value="Genomic_DNA"/>
</dbReference>
<accession>A0A834TBL7</accession>
<evidence type="ECO:0000256" key="2">
    <source>
        <dbReference type="SAM" id="Phobius"/>
    </source>
</evidence>
<feature type="compositionally biased region" description="Basic and acidic residues" evidence="1">
    <location>
        <begin position="1"/>
        <end position="22"/>
    </location>
</feature>
<keyword evidence="2" id="KW-0472">Membrane</keyword>
<evidence type="ECO:0000313" key="3">
    <source>
        <dbReference type="EMBL" id="KAF7818306.1"/>
    </source>
</evidence>
<dbReference type="Proteomes" id="UP000634136">
    <property type="component" value="Unassembled WGS sequence"/>
</dbReference>
<evidence type="ECO:0000256" key="1">
    <source>
        <dbReference type="SAM" id="MobiDB-lite"/>
    </source>
</evidence>
<reference evidence="3" key="1">
    <citation type="submission" date="2020-09" db="EMBL/GenBank/DDBJ databases">
        <title>Genome-Enabled Discovery of Anthraquinone Biosynthesis in Senna tora.</title>
        <authorList>
            <person name="Kang S.-H."/>
            <person name="Pandey R.P."/>
            <person name="Lee C.-M."/>
            <person name="Sim J.-S."/>
            <person name="Jeong J.-T."/>
            <person name="Choi B.-S."/>
            <person name="Jung M."/>
            <person name="Ginzburg D."/>
            <person name="Zhao K."/>
            <person name="Won S.Y."/>
            <person name="Oh T.-J."/>
            <person name="Yu Y."/>
            <person name="Kim N.-H."/>
            <person name="Lee O.R."/>
            <person name="Lee T.-H."/>
            <person name="Bashyal P."/>
            <person name="Kim T.-S."/>
            <person name="Lee W.-H."/>
            <person name="Kawkins C."/>
            <person name="Kim C.-K."/>
            <person name="Kim J.S."/>
            <person name="Ahn B.O."/>
            <person name="Rhee S.Y."/>
            <person name="Sohng J.K."/>
        </authorList>
    </citation>
    <scope>NUCLEOTIDE SEQUENCE</scope>
    <source>
        <tissue evidence="3">Leaf</tissue>
    </source>
</reference>
<feature type="transmembrane region" description="Helical" evidence="2">
    <location>
        <begin position="32"/>
        <end position="51"/>
    </location>
</feature>
<comment type="caution">
    <text evidence="3">The sequence shown here is derived from an EMBL/GenBank/DDBJ whole genome shotgun (WGS) entry which is preliminary data.</text>
</comment>
<proteinExistence type="predicted"/>
<sequence length="97" mass="10566">MLKCEKERSSQKRLRCEEEKRMGKTKGSGTKQAVVVVGALACVWFAIEIALKPFLRHTRSAIDKSDPNRDPDDVPDASPPEVSPPAGDGATETKTEA</sequence>
<protein>
    <submittedName>
        <fullName evidence="3">Outer envelope membrane protein 7-like</fullName>
    </submittedName>
</protein>
<keyword evidence="2" id="KW-0812">Transmembrane</keyword>